<protein>
    <submittedName>
        <fullName evidence="4">HlyD family efflux transporter periplasmic adaptor subunit</fullName>
    </submittedName>
</protein>
<comment type="caution">
    <text evidence="4">The sequence shown here is derived from an EMBL/GenBank/DDBJ whole genome shotgun (WGS) entry which is preliminary data.</text>
</comment>
<comment type="subcellular location">
    <subcellularLocation>
        <location evidence="1">Cell envelope</location>
    </subcellularLocation>
</comment>
<feature type="transmembrane region" description="Helical" evidence="3">
    <location>
        <begin position="20"/>
        <end position="40"/>
    </location>
</feature>
<dbReference type="Proteomes" id="UP001231915">
    <property type="component" value="Unassembled WGS sequence"/>
</dbReference>
<dbReference type="EMBL" id="JASJUT010000015">
    <property type="protein sequence ID" value="MDK2598217.1"/>
    <property type="molecule type" value="Genomic_DNA"/>
</dbReference>
<gene>
    <name evidence="4" type="ORF">QNM18_24480</name>
</gene>
<evidence type="ECO:0000313" key="4">
    <source>
        <dbReference type="EMBL" id="MDK2598217.1"/>
    </source>
</evidence>
<dbReference type="Gene3D" id="2.40.50.100">
    <property type="match status" value="1"/>
</dbReference>
<dbReference type="InterPro" id="IPR050465">
    <property type="entry name" value="UPF0194_transport"/>
</dbReference>
<name>A0ABT7ET55_9GAMM</name>
<reference evidence="4 5" key="1">
    <citation type="submission" date="2023-05" db="EMBL/GenBank/DDBJ databases">
        <title>Pseudoalteromonas ardens sp. nov., Pseudoalteromonas obscura sp. nov., and Pseudoalteromonas umbrosa sp. nov., isolated from the coral Montipora capitata.</title>
        <authorList>
            <person name="Thomas E.M."/>
            <person name="Smith E.M."/>
            <person name="Papke E."/>
            <person name="Shlafstein M.D."/>
            <person name="Oline D.K."/>
            <person name="Videau P."/>
            <person name="Saw J.H."/>
            <person name="Strangman W.K."/>
            <person name="Ushijima B."/>
        </authorList>
    </citation>
    <scope>NUCLEOTIDE SEQUENCE [LARGE SCALE GENOMIC DNA]</scope>
    <source>
        <strain evidence="4 5">P94</strain>
    </source>
</reference>
<proteinExistence type="predicted"/>
<evidence type="ECO:0000313" key="5">
    <source>
        <dbReference type="Proteomes" id="UP001231915"/>
    </source>
</evidence>
<keyword evidence="3" id="KW-0812">Transmembrane</keyword>
<keyword evidence="2" id="KW-0175">Coiled coil</keyword>
<sequence length="415" mass="45304">MDIQVPKPVRQPFFKRHRGLGVIVCLLVIWLLVQLDIGLATQLPKSDIMIATVKQGVLNIEVDAFGELQSEQQHIITTTSAGIVTEVVNKAGSIVEAGTLIAKLENPDLTLELKRSQQRLIEAKADELQLNLRQQRERLLEQSVLGQLEGELATLTFRFQAQKNLVDRGIISELSFLETQAQLGSLETRVSHAKARIEQLQGLHLSATALALEKIELAKQEQALLAEKVAQLDIVAAEQGVIEVMPLELGARVERGAHVVTIGSQHALKAELKVNQSQAANVQVGQLVKVFSAAQVIRGKVTRIDPVITAHHVIVEVSLPLLSDIELRPKQSIRASIVVDTIDDAFYVQNPVGEAAKMATLYRVLDGGKTELVDVQFGQKSGRYIEVKGGLKVGDSIVISDLSSYAQQAQAVVIQ</sequence>
<evidence type="ECO:0000256" key="3">
    <source>
        <dbReference type="SAM" id="Phobius"/>
    </source>
</evidence>
<dbReference type="PANTHER" id="PTHR32347:SF23">
    <property type="entry name" value="BLL5650 PROTEIN"/>
    <property type="match status" value="1"/>
</dbReference>
<keyword evidence="3" id="KW-0472">Membrane</keyword>
<keyword evidence="3" id="KW-1133">Transmembrane helix</keyword>
<accession>A0ABT7ET55</accession>
<dbReference type="Gene3D" id="2.40.420.20">
    <property type="match status" value="1"/>
</dbReference>
<dbReference type="RefSeq" id="WP_284138699.1">
    <property type="nucleotide sequence ID" value="NZ_JASJUT010000015.1"/>
</dbReference>
<dbReference type="PANTHER" id="PTHR32347">
    <property type="entry name" value="EFFLUX SYSTEM COMPONENT YKNX-RELATED"/>
    <property type="match status" value="1"/>
</dbReference>
<evidence type="ECO:0000256" key="2">
    <source>
        <dbReference type="ARBA" id="ARBA00023054"/>
    </source>
</evidence>
<dbReference type="Gene3D" id="2.40.30.170">
    <property type="match status" value="1"/>
</dbReference>
<keyword evidence="5" id="KW-1185">Reference proteome</keyword>
<evidence type="ECO:0000256" key="1">
    <source>
        <dbReference type="ARBA" id="ARBA00004196"/>
    </source>
</evidence>
<organism evidence="4 5">
    <name type="scientific">Pseudoalteromonas obscura</name>
    <dbReference type="NCBI Taxonomy" id="3048491"/>
    <lineage>
        <taxon>Bacteria</taxon>
        <taxon>Pseudomonadati</taxon>
        <taxon>Pseudomonadota</taxon>
        <taxon>Gammaproteobacteria</taxon>
        <taxon>Alteromonadales</taxon>
        <taxon>Pseudoalteromonadaceae</taxon>
        <taxon>Pseudoalteromonas</taxon>
    </lineage>
</organism>
<dbReference type="Gene3D" id="1.10.287.470">
    <property type="entry name" value="Helix hairpin bin"/>
    <property type="match status" value="1"/>
</dbReference>